<evidence type="ECO:0000313" key="4">
    <source>
        <dbReference type="WBParaSite" id="TASK_0000200801-mRNA-1"/>
    </source>
</evidence>
<evidence type="ECO:0000313" key="2">
    <source>
        <dbReference type="EMBL" id="VDK24130.1"/>
    </source>
</evidence>
<evidence type="ECO:0000256" key="1">
    <source>
        <dbReference type="SAM" id="SignalP"/>
    </source>
</evidence>
<evidence type="ECO:0000313" key="3">
    <source>
        <dbReference type="Proteomes" id="UP000282613"/>
    </source>
</evidence>
<dbReference type="WBParaSite" id="TASK_0000200801-mRNA-1">
    <property type="protein sequence ID" value="TASK_0000200801-mRNA-1"/>
    <property type="gene ID" value="TASK_0000200801"/>
</dbReference>
<dbReference type="OrthoDB" id="6248403at2759"/>
<feature type="signal peptide" evidence="1">
    <location>
        <begin position="1"/>
        <end position="25"/>
    </location>
</feature>
<keyword evidence="3" id="KW-1185">Reference proteome</keyword>
<feature type="chain" id="PRO_5043132486" evidence="1">
    <location>
        <begin position="26"/>
        <end position="80"/>
    </location>
</feature>
<reference evidence="2 3" key="2">
    <citation type="submission" date="2018-11" db="EMBL/GenBank/DDBJ databases">
        <authorList>
            <consortium name="Pathogen Informatics"/>
        </authorList>
    </citation>
    <scope>NUCLEOTIDE SEQUENCE [LARGE SCALE GENOMIC DNA]</scope>
</reference>
<gene>
    <name evidence="2" type="ORF">TASK_LOCUS2009</name>
</gene>
<proteinExistence type="predicted"/>
<name>A0A0R3VX64_TAEAS</name>
<protein>
    <submittedName>
        <fullName evidence="4">Secreted protein</fullName>
    </submittedName>
</protein>
<accession>A0A0R3VX64</accession>
<dbReference type="AlphaFoldDB" id="A0A0R3VX64"/>
<organism evidence="4">
    <name type="scientific">Taenia asiatica</name>
    <name type="common">Asian tapeworm</name>
    <dbReference type="NCBI Taxonomy" id="60517"/>
    <lineage>
        <taxon>Eukaryota</taxon>
        <taxon>Metazoa</taxon>
        <taxon>Spiralia</taxon>
        <taxon>Lophotrochozoa</taxon>
        <taxon>Platyhelminthes</taxon>
        <taxon>Cestoda</taxon>
        <taxon>Eucestoda</taxon>
        <taxon>Cyclophyllidea</taxon>
        <taxon>Taeniidae</taxon>
        <taxon>Taenia</taxon>
    </lineage>
</organism>
<sequence length="80" mass="8861">MISRAALLCLALVGVCIYWNHSAEATAIEPTKGSSVCSLIRKRLISEISRLMSVYETCGDGGSDALFRRKRAPEMLWDIE</sequence>
<dbReference type="Proteomes" id="UP000282613">
    <property type="component" value="Unassembled WGS sequence"/>
</dbReference>
<keyword evidence="1" id="KW-0732">Signal</keyword>
<dbReference type="EMBL" id="UYRS01000872">
    <property type="protein sequence ID" value="VDK24130.1"/>
    <property type="molecule type" value="Genomic_DNA"/>
</dbReference>
<reference evidence="4" key="1">
    <citation type="submission" date="2017-02" db="UniProtKB">
        <authorList>
            <consortium name="WormBaseParasite"/>
        </authorList>
    </citation>
    <scope>IDENTIFICATION</scope>
</reference>